<keyword evidence="3" id="KW-0509">mRNA transport</keyword>
<comment type="subcellular location">
    <subcellularLocation>
        <location evidence="1">Nucleus</location>
        <location evidence="1">Nuclear pore complex</location>
    </subcellularLocation>
</comment>
<dbReference type="SUPFAM" id="SSF117289">
    <property type="entry name" value="Nucleoporin domain"/>
    <property type="match status" value="1"/>
</dbReference>
<dbReference type="Proteomes" id="UP000837857">
    <property type="component" value="Chromosome 20"/>
</dbReference>
<dbReference type="PANTHER" id="PTHR13257">
    <property type="entry name" value="NUCLEOPORIN NUP84-RELATED"/>
    <property type="match status" value="1"/>
</dbReference>
<name>A0ABN8IAP6_9NEOP</name>
<protein>
    <recommendedName>
        <fullName evidence="11">Nuclear pore complex protein Nup88</fullName>
    </recommendedName>
</protein>
<gene>
    <name evidence="9" type="ORF">IPOD504_LOCUS7901</name>
</gene>
<evidence type="ECO:0000256" key="7">
    <source>
        <dbReference type="ARBA" id="ARBA00023242"/>
    </source>
</evidence>
<evidence type="ECO:0000256" key="3">
    <source>
        <dbReference type="ARBA" id="ARBA00022816"/>
    </source>
</evidence>
<organism evidence="9 10">
    <name type="scientific">Iphiclides podalirius</name>
    <name type="common">scarce swallowtail</name>
    <dbReference type="NCBI Taxonomy" id="110791"/>
    <lineage>
        <taxon>Eukaryota</taxon>
        <taxon>Metazoa</taxon>
        <taxon>Ecdysozoa</taxon>
        <taxon>Arthropoda</taxon>
        <taxon>Hexapoda</taxon>
        <taxon>Insecta</taxon>
        <taxon>Pterygota</taxon>
        <taxon>Neoptera</taxon>
        <taxon>Endopterygota</taxon>
        <taxon>Lepidoptera</taxon>
        <taxon>Glossata</taxon>
        <taxon>Ditrysia</taxon>
        <taxon>Papilionoidea</taxon>
        <taxon>Papilionidae</taxon>
        <taxon>Papilioninae</taxon>
        <taxon>Iphiclides</taxon>
    </lineage>
</organism>
<keyword evidence="2" id="KW-0813">Transport</keyword>
<feature type="region of interest" description="Disordered" evidence="8">
    <location>
        <begin position="1"/>
        <end position="87"/>
    </location>
</feature>
<keyword evidence="5" id="KW-0811">Translocation</keyword>
<dbReference type="EMBL" id="OW152832">
    <property type="protein sequence ID" value="CAH2051702.1"/>
    <property type="molecule type" value="Genomic_DNA"/>
</dbReference>
<evidence type="ECO:0008006" key="11">
    <source>
        <dbReference type="Google" id="ProtNLM"/>
    </source>
</evidence>
<feature type="region of interest" description="Disordered" evidence="8">
    <location>
        <begin position="107"/>
        <end position="150"/>
    </location>
</feature>
<evidence type="ECO:0000256" key="1">
    <source>
        <dbReference type="ARBA" id="ARBA00004567"/>
    </source>
</evidence>
<reference evidence="9" key="1">
    <citation type="submission" date="2022-03" db="EMBL/GenBank/DDBJ databases">
        <authorList>
            <person name="Martin H S."/>
        </authorList>
    </citation>
    <scope>NUCLEOTIDE SEQUENCE</scope>
</reference>
<evidence type="ECO:0000256" key="6">
    <source>
        <dbReference type="ARBA" id="ARBA00023132"/>
    </source>
</evidence>
<feature type="compositionally biased region" description="Basic and acidic residues" evidence="8">
    <location>
        <begin position="16"/>
        <end position="31"/>
    </location>
</feature>
<evidence type="ECO:0000256" key="5">
    <source>
        <dbReference type="ARBA" id="ARBA00023010"/>
    </source>
</evidence>
<keyword evidence="4" id="KW-0653">Protein transport</keyword>
<feature type="non-terminal residue" evidence="9">
    <location>
        <position position="752"/>
    </location>
</feature>
<keyword evidence="6" id="KW-0906">Nuclear pore complex</keyword>
<dbReference type="PANTHER" id="PTHR13257:SF0">
    <property type="entry name" value="NUCLEAR PORE COMPLEX PROTEIN NUP88"/>
    <property type="match status" value="1"/>
</dbReference>
<dbReference type="InterPro" id="IPR037700">
    <property type="entry name" value="NUP88/NUP82"/>
</dbReference>
<evidence type="ECO:0000256" key="2">
    <source>
        <dbReference type="ARBA" id="ARBA00022448"/>
    </source>
</evidence>
<accession>A0ABN8IAP6</accession>
<evidence type="ECO:0000313" key="10">
    <source>
        <dbReference type="Proteomes" id="UP000837857"/>
    </source>
</evidence>
<dbReference type="InterPro" id="IPR019321">
    <property type="entry name" value="Nucleoporin_Nup88"/>
</dbReference>
<keyword evidence="7" id="KW-0539">Nucleus</keyword>
<evidence type="ECO:0000256" key="8">
    <source>
        <dbReference type="SAM" id="MobiDB-lite"/>
    </source>
</evidence>
<evidence type="ECO:0000313" key="9">
    <source>
        <dbReference type="EMBL" id="CAH2051702.1"/>
    </source>
</evidence>
<proteinExistence type="predicted"/>
<sequence>MGGQREWPHIRSGGDGGRERASVSGTKTDKKPGKRSPGTGRKIRIRQWPRGRCTEGDPVGGAAGWYEGKGCPPSNPPRADPTPTLPTPTAGGYFYIFNRVGHYPNGHRRSHCRCRSDDKSLLRSPTAASPRSPLSAPHRERHGGGQREGVEKAASLINDGSVCGWLTAFLSVAATCNGGRARELVNPTKDVDFLRNVQKPNQRSFSLDERFLYSQGEVRRVHWHPSSLSHVLVLLSDNTIRLYNIALKSGPKLAKVIAIGPKPCSQLAGRTILDSLGDTAVDFTPLPDSDSLLVLRGDGEVYMVQCSLDAKSGTQPRLSGPLPIYPPADDNYGSESCCIGVLGSGDALVVLIATCSATIYHCVLLPAAAEEDGEGYALYVIECVELGTQPPPSNVDPSLPILGEMDPQHSYPVHIYPCGGSTYACVHASGVHTVTLPALQRLRHYLAAETEEAEGLVGGVCAAGSRARHVARTGRAPPGLAAVRANSPALLLLCPDGALIARSLEAYDLEEQLYKEMQLKKPDMDQDDLNNLLKEKQKLSFTSIIQEVLARESSQPILHLDHRAQHSHQDCLELLSQATSRLRGEYMARQERAGGALQRKALALRRLADHHAAWRRDLLEEIGRVKEKAKLLKEKRALAEKHQEDLKYRCSAVVRLARCSMGPSAAERELLAELQRHRRSGDALQQQLQTLRQHAHHKSTELKKWHEEYKKKDTALGKSHSDTISSILQQQTSQISSLIEETKLLKDQLSIV</sequence>
<keyword evidence="10" id="KW-1185">Reference proteome</keyword>
<dbReference type="Pfam" id="PF10168">
    <property type="entry name" value="Nup88"/>
    <property type="match status" value="1"/>
</dbReference>
<feature type="compositionally biased region" description="Pro residues" evidence="8">
    <location>
        <begin position="73"/>
        <end position="86"/>
    </location>
</feature>
<evidence type="ECO:0000256" key="4">
    <source>
        <dbReference type="ARBA" id="ARBA00022927"/>
    </source>
</evidence>